<dbReference type="Proteomes" id="UP001497497">
    <property type="component" value="Unassembled WGS sequence"/>
</dbReference>
<evidence type="ECO:0000259" key="4">
    <source>
        <dbReference type="PROSITE" id="PS51720"/>
    </source>
</evidence>
<keyword evidence="2" id="KW-0547">Nucleotide-binding</keyword>
<gene>
    <name evidence="5" type="ORF">GSLYS_00016848001</name>
</gene>
<sequence length="223" mass="25242">MTCFVSEQWNKMHHNGLTLLFVGITGAGKSETGNTILGRRAFNAHDENTTFEDIGIECCKYKGISLKLVDGPGFPDCATGDLFQRFISKIGATLGHGVDVFIFVWKYGSGFSMENREILTLLKKNFGSDFLRNFCVFLTTYGDYYELEHKEKKSFSEYCSNLVGPQKELIEECRGAVLFDNRTGDVNVKERQMKSLLYLIGKKISHRRSPAFKIPSEFKIVSI</sequence>
<dbReference type="SUPFAM" id="SSF52540">
    <property type="entry name" value="P-loop containing nucleoside triphosphate hydrolases"/>
    <property type="match status" value="1"/>
</dbReference>
<dbReference type="InterPro" id="IPR027417">
    <property type="entry name" value="P-loop_NTPase"/>
</dbReference>
<evidence type="ECO:0000256" key="3">
    <source>
        <dbReference type="ARBA" id="ARBA00023134"/>
    </source>
</evidence>
<evidence type="ECO:0000313" key="6">
    <source>
        <dbReference type="Proteomes" id="UP001497497"/>
    </source>
</evidence>
<dbReference type="PROSITE" id="PS51720">
    <property type="entry name" value="G_AIG1"/>
    <property type="match status" value="1"/>
</dbReference>
<dbReference type="EMBL" id="CAXITT010000540">
    <property type="protein sequence ID" value="CAL1543314.1"/>
    <property type="molecule type" value="Genomic_DNA"/>
</dbReference>
<dbReference type="Gene3D" id="3.40.50.300">
    <property type="entry name" value="P-loop containing nucleotide triphosphate hydrolases"/>
    <property type="match status" value="1"/>
</dbReference>
<reference evidence="5 6" key="1">
    <citation type="submission" date="2024-04" db="EMBL/GenBank/DDBJ databases">
        <authorList>
            <consortium name="Genoscope - CEA"/>
            <person name="William W."/>
        </authorList>
    </citation>
    <scope>NUCLEOTIDE SEQUENCE [LARGE SCALE GENOMIC DNA]</scope>
</reference>
<dbReference type="AlphaFoldDB" id="A0AAV2IB98"/>
<evidence type="ECO:0000256" key="1">
    <source>
        <dbReference type="ARBA" id="ARBA00008535"/>
    </source>
</evidence>
<dbReference type="PANTHER" id="PTHR10903:SF184">
    <property type="entry name" value="GTP-BINDING PROTEIN A"/>
    <property type="match status" value="1"/>
</dbReference>
<dbReference type="InterPro" id="IPR006703">
    <property type="entry name" value="G_AIG1"/>
</dbReference>
<dbReference type="InterPro" id="IPR045058">
    <property type="entry name" value="GIMA/IAN/Toc"/>
</dbReference>
<protein>
    <recommendedName>
        <fullName evidence="4">AIG1-type G domain-containing protein</fullName>
    </recommendedName>
</protein>
<comment type="similarity">
    <text evidence="1">Belongs to the TRAFAC class TrmE-Era-EngA-EngB-Septin-like GTPase superfamily. AIG1/Toc34/Toc159-like paraseptin GTPase family. IAN subfamily.</text>
</comment>
<dbReference type="PANTHER" id="PTHR10903">
    <property type="entry name" value="GTPASE, IMAP FAMILY MEMBER-RELATED"/>
    <property type="match status" value="1"/>
</dbReference>
<evidence type="ECO:0000256" key="2">
    <source>
        <dbReference type="ARBA" id="ARBA00022741"/>
    </source>
</evidence>
<accession>A0AAV2IB98</accession>
<comment type="caution">
    <text evidence="5">The sequence shown here is derived from an EMBL/GenBank/DDBJ whole genome shotgun (WGS) entry which is preliminary data.</text>
</comment>
<organism evidence="5 6">
    <name type="scientific">Lymnaea stagnalis</name>
    <name type="common">Great pond snail</name>
    <name type="synonym">Helix stagnalis</name>
    <dbReference type="NCBI Taxonomy" id="6523"/>
    <lineage>
        <taxon>Eukaryota</taxon>
        <taxon>Metazoa</taxon>
        <taxon>Spiralia</taxon>
        <taxon>Lophotrochozoa</taxon>
        <taxon>Mollusca</taxon>
        <taxon>Gastropoda</taxon>
        <taxon>Heterobranchia</taxon>
        <taxon>Euthyneura</taxon>
        <taxon>Panpulmonata</taxon>
        <taxon>Hygrophila</taxon>
        <taxon>Lymnaeoidea</taxon>
        <taxon>Lymnaeidae</taxon>
        <taxon>Lymnaea</taxon>
    </lineage>
</organism>
<keyword evidence="6" id="KW-1185">Reference proteome</keyword>
<dbReference type="GO" id="GO:0005525">
    <property type="term" value="F:GTP binding"/>
    <property type="evidence" value="ECO:0007669"/>
    <property type="project" value="UniProtKB-KW"/>
</dbReference>
<name>A0AAV2IB98_LYMST</name>
<evidence type="ECO:0000313" key="5">
    <source>
        <dbReference type="EMBL" id="CAL1543314.1"/>
    </source>
</evidence>
<proteinExistence type="inferred from homology"/>
<dbReference type="Pfam" id="PF04548">
    <property type="entry name" value="AIG1"/>
    <property type="match status" value="1"/>
</dbReference>
<feature type="domain" description="AIG1-type G" evidence="4">
    <location>
        <begin position="14"/>
        <end position="221"/>
    </location>
</feature>
<keyword evidence="3" id="KW-0342">GTP-binding</keyword>